<organism evidence="1 2">
    <name type="scientific">Eleutherodactylus coqui</name>
    <name type="common">Puerto Rican coqui</name>
    <dbReference type="NCBI Taxonomy" id="57060"/>
    <lineage>
        <taxon>Eukaryota</taxon>
        <taxon>Metazoa</taxon>
        <taxon>Chordata</taxon>
        <taxon>Craniata</taxon>
        <taxon>Vertebrata</taxon>
        <taxon>Euteleostomi</taxon>
        <taxon>Amphibia</taxon>
        <taxon>Batrachia</taxon>
        <taxon>Anura</taxon>
        <taxon>Neobatrachia</taxon>
        <taxon>Hyloidea</taxon>
        <taxon>Eleutherodactylidae</taxon>
        <taxon>Eleutherodactylinae</taxon>
        <taxon>Eleutherodactylus</taxon>
        <taxon>Eleutherodactylus</taxon>
    </lineage>
</organism>
<evidence type="ECO:0000313" key="1">
    <source>
        <dbReference type="EMBL" id="KAG9485443.1"/>
    </source>
</evidence>
<dbReference type="EMBL" id="WNTK01000004">
    <property type="protein sequence ID" value="KAG9485443.1"/>
    <property type="molecule type" value="Genomic_DNA"/>
</dbReference>
<keyword evidence="2" id="KW-1185">Reference proteome</keyword>
<gene>
    <name evidence="1" type="ORF">GDO78_008490</name>
</gene>
<evidence type="ECO:0000313" key="2">
    <source>
        <dbReference type="Proteomes" id="UP000770717"/>
    </source>
</evidence>
<reference evidence="1" key="1">
    <citation type="thesis" date="2020" institute="ProQuest LLC" country="789 East Eisenhower Parkway, Ann Arbor, MI, USA">
        <title>Comparative Genomics and Chromosome Evolution.</title>
        <authorList>
            <person name="Mudd A.B."/>
        </authorList>
    </citation>
    <scope>NUCLEOTIDE SEQUENCE</scope>
    <source>
        <strain evidence="1">HN-11 Male</strain>
        <tissue evidence="1">Kidney and liver</tissue>
    </source>
</reference>
<protein>
    <submittedName>
        <fullName evidence="1">Uncharacterized protein</fullName>
    </submittedName>
</protein>
<proteinExistence type="predicted"/>
<dbReference type="Proteomes" id="UP000770717">
    <property type="component" value="Unassembled WGS sequence"/>
</dbReference>
<dbReference type="AlphaFoldDB" id="A0A8J6FD40"/>
<comment type="caution">
    <text evidence="1">The sequence shown here is derived from an EMBL/GenBank/DDBJ whole genome shotgun (WGS) entry which is preliminary data.</text>
</comment>
<accession>A0A8J6FD40</accession>
<name>A0A8J6FD40_ELECQ</name>
<sequence>MGAQFKREKIKRTDDLLIQISLKEKEVQRLPSSKTRDDLRKLRLELRKILLGNFDREVNANRANIYSSMNKPSKWMAHFIKRKSIKANIPYIWNSKMKT</sequence>